<evidence type="ECO:0000313" key="3">
    <source>
        <dbReference type="Proteomes" id="UP000182658"/>
    </source>
</evidence>
<proteinExistence type="predicted"/>
<dbReference type="EMBL" id="KV875106">
    <property type="protein sequence ID" value="OIW23722.1"/>
    <property type="molecule type" value="Genomic_DNA"/>
</dbReference>
<name>A0A1J7J883_9PEZI</name>
<evidence type="ECO:0000313" key="2">
    <source>
        <dbReference type="EMBL" id="OIW23722.1"/>
    </source>
</evidence>
<protein>
    <submittedName>
        <fullName evidence="2">Uncharacterized protein</fullName>
    </submittedName>
</protein>
<dbReference type="AlphaFoldDB" id="A0A1J7J883"/>
<dbReference type="Proteomes" id="UP000182658">
    <property type="component" value="Unassembled WGS sequence"/>
</dbReference>
<feature type="region of interest" description="Disordered" evidence="1">
    <location>
        <begin position="95"/>
        <end position="127"/>
    </location>
</feature>
<keyword evidence="3" id="KW-1185">Reference proteome</keyword>
<organism evidence="2 3">
    <name type="scientific">Coniochaeta ligniaria NRRL 30616</name>
    <dbReference type="NCBI Taxonomy" id="1408157"/>
    <lineage>
        <taxon>Eukaryota</taxon>
        <taxon>Fungi</taxon>
        <taxon>Dikarya</taxon>
        <taxon>Ascomycota</taxon>
        <taxon>Pezizomycotina</taxon>
        <taxon>Sordariomycetes</taxon>
        <taxon>Sordariomycetidae</taxon>
        <taxon>Coniochaetales</taxon>
        <taxon>Coniochaetaceae</taxon>
        <taxon>Coniochaeta</taxon>
    </lineage>
</organism>
<dbReference type="InParanoid" id="A0A1J7J883"/>
<reference evidence="2 3" key="1">
    <citation type="submission" date="2016-10" db="EMBL/GenBank/DDBJ databases">
        <title>Draft genome sequence of Coniochaeta ligniaria NRRL30616, a lignocellulolytic fungus for bioabatement of inhibitors in plant biomass hydrolysates.</title>
        <authorList>
            <consortium name="DOE Joint Genome Institute"/>
            <person name="Jimenez D.J."/>
            <person name="Hector R.E."/>
            <person name="Riley R."/>
            <person name="Sun H."/>
            <person name="Grigoriev I.V."/>
            <person name="Van Elsas J.D."/>
            <person name="Nichols N.N."/>
        </authorList>
    </citation>
    <scope>NUCLEOTIDE SEQUENCE [LARGE SCALE GENOMIC DNA]</scope>
    <source>
        <strain evidence="2 3">NRRL 30616</strain>
    </source>
</reference>
<gene>
    <name evidence="2" type="ORF">CONLIGDRAFT_141361</name>
</gene>
<sequence length="171" mass="18446">MGREAVATMRAGDAEIEMEDELPSTVTHGAPGLRDAQQGADGFPIPPDVQHAVPGLFETSDLGVPSTRQSHHFQFLNRIAPPSTSRLSDHLTRGAASPTFEWGNGHPLRSSGQVSRGGSPGTVPRRRFWLSGGQQNRTPAAHRPTASSVSPRPCLTWLITISTKVPKRKTR</sequence>
<accession>A0A1J7J883</accession>
<evidence type="ECO:0000256" key="1">
    <source>
        <dbReference type="SAM" id="MobiDB-lite"/>
    </source>
</evidence>